<evidence type="ECO:0000259" key="9">
    <source>
        <dbReference type="PROSITE" id="PS50188"/>
    </source>
</evidence>
<dbReference type="InterPro" id="IPR001870">
    <property type="entry name" value="B30.2/SPRY"/>
</dbReference>
<dbReference type="SMART" id="SM00336">
    <property type="entry name" value="BBOX"/>
    <property type="match status" value="1"/>
</dbReference>
<evidence type="ECO:0000259" key="7">
    <source>
        <dbReference type="PROSITE" id="PS50089"/>
    </source>
</evidence>
<reference evidence="11" key="1">
    <citation type="submission" date="2025-08" db="UniProtKB">
        <authorList>
            <consortium name="RefSeq"/>
        </authorList>
    </citation>
    <scope>IDENTIFICATION</scope>
</reference>
<evidence type="ECO:0000313" key="10">
    <source>
        <dbReference type="Proteomes" id="UP000515152"/>
    </source>
</evidence>
<feature type="domain" description="B box-type" evidence="8">
    <location>
        <begin position="86"/>
        <end position="127"/>
    </location>
</feature>
<feature type="coiled-coil region" evidence="5">
    <location>
        <begin position="135"/>
        <end position="162"/>
    </location>
</feature>
<dbReference type="PROSITE" id="PS50089">
    <property type="entry name" value="ZF_RING_2"/>
    <property type="match status" value="1"/>
</dbReference>
<dbReference type="PANTHER" id="PTHR24103">
    <property type="entry name" value="E3 UBIQUITIN-PROTEIN LIGASE TRIM"/>
    <property type="match status" value="1"/>
</dbReference>
<dbReference type="Pfam" id="PF00643">
    <property type="entry name" value="zf-B_box"/>
    <property type="match status" value="1"/>
</dbReference>
<keyword evidence="2 4" id="KW-0863">Zinc-finger</keyword>
<dbReference type="GeneID" id="105910924"/>
<dbReference type="Pfam" id="PF00622">
    <property type="entry name" value="SPRY"/>
    <property type="match status" value="1"/>
</dbReference>
<dbReference type="PROSITE" id="PS00518">
    <property type="entry name" value="ZF_RING_1"/>
    <property type="match status" value="1"/>
</dbReference>
<dbReference type="RefSeq" id="XP_031432152.1">
    <property type="nucleotide sequence ID" value="XM_031576292.2"/>
</dbReference>
<dbReference type="OrthoDB" id="6105938at2759"/>
<evidence type="ECO:0000256" key="3">
    <source>
        <dbReference type="ARBA" id="ARBA00022833"/>
    </source>
</evidence>
<dbReference type="GO" id="GO:0008270">
    <property type="term" value="F:zinc ion binding"/>
    <property type="evidence" value="ECO:0007669"/>
    <property type="project" value="UniProtKB-KW"/>
</dbReference>
<dbReference type="InterPro" id="IPR050143">
    <property type="entry name" value="TRIM/RBCC"/>
</dbReference>
<dbReference type="SUPFAM" id="SSF57845">
    <property type="entry name" value="B-box zinc-binding domain"/>
    <property type="match status" value="1"/>
</dbReference>
<dbReference type="InterPro" id="IPR001841">
    <property type="entry name" value="Znf_RING"/>
</dbReference>
<gene>
    <name evidence="11" type="primary">LOC105910924</name>
</gene>
<feature type="compositionally biased region" description="Polar residues" evidence="6">
    <location>
        <begin position="501"/>
        <end position="513"/>
    </location>
</feature>
<evidence type="ECO:0000256" key="1">
    <source>
        <dbReference type="ARBA" id="ARBA00022723"/>
    </source>
</evidence>
<dbReference type="InterPro" id="IPR013083">
    <property type="entry name" value="Znf_RING/FYVE/PHD"/>
</dbReference>
<dbReference type="SMART" id="SM00184">
    <property type="entry name" value="RING"/>
    <property type="match status" value="1"/>
</dbReference>
<dbReference type="SUPFAM" id="SSF57850">
    <property type="entry name" value="RING/U-box"/>
    <property type="match status" value="1"/>
</dbReference>
<dbReference type="Gene3D" id="2.60.120.920">
    <property type="match status" value="1"/>
</dbReference>
<dbReference type="InterPro" id="IPR000315">
    <property type="entry name" value="Znf_B-box"/>
</dbReference>
<protein>
    <submittedName>
        <fullName evidence="11">Zinc-binding protein A33-like isoform X1</fullName>
    </submittedName>
</protein>
<feature type="region of interest" description="Disordered" evidence="6">
    <location>
        <begin position="499"/>
        <end position="522"/>
    </location>
</feature>
<dbReference type="InterPro" id="IPR003877">
    <property type="entry name" value="SPRY_dom"/>
</dbReference>
<evidence type="ECO:0000256" key="6">
    <source>
        <dbReference type="SAM" id="MobiDB-lite"/>
    </source>
</evidence>
<proteinExistence type="predicted"/>
<dbReference type="PROSITE" id="PS50188">
    <property type="entry name" value="B302_SPRY"/>
    <property type="match status" value="1"/>
</dbReference>
<sequence length="522" mass="59165">MSSRLSLPEEDLTCPVCCDIFRDPVLLPCSHSFCRVCLQHSWEVLTARSCPVCRSRSSWRNPPANLALRNLCEAFTQGRVHREANEGRQLCPQHGEKLKLFCQKEQLPICVVCQTSKAHKGHECLPLEEAAIDCRTELKAALKTLQDQLAALNNIRSNADMTLEHIKAQAQSIGKRIKDQFLRLHQFLFEKEKAALLALRKEEEERLQAVKEKAVVTAEKIDSLSETIRILQQEVSANDLTVLQNFQATMERYVQFSWFTLGPVLSYAVCQFRRILKPYEFHRVQGSEPEHEMAAGLLMDEAKHLGNLKSRVWEKMRSVAPHFPVTLDPNTAHPCLCLSDDLTGLQYGSLAPHLPGNPERFRVSAEVLGSTGFRTGRHSWVVDTTTNEDWILGLAYRSVQRNAEVFARPENGFWTLCLRDGVYRAMTSPPTVLTLSGKPKQIRVELDWEGGEVTFTDPEEDTTLYTLTQTFEETVLPYFCTRSKHPLRISPEPAKCHQKSLESGQPVKSSDSFCNGLDLYPD</sequence>
<feature type="coiled-coil region" evidence="5">
    <location>
        <begin position="193"/>
        <end position="220"/>
    </location>
</feature>
<evidence type="ECO:0000259" key="8">
    <source>
        <dbReference type="PROSITE" id="PS50119"/>
    </source>
</evidence>
<dbReference type="CDD" id="cd19762">
    <property type="entry name" value="Bbox2_TRIM7-like"/>
    <property type="match status" value="1"/>
</dbReference>
<dbReference type="InterPro" id="IPR027370">
    <property type="entry name" value="Znf-RING_euk"/>
</dbReference>
<dbReference type="Pfam" id="PF13445">
    <property type="entry name" value="zf-RING_UBOX"/>
    <property type="match status" value="1"/>
</dbReference>
<dbReference type="PROSITE" id="PS50119">
    <property type="entry name" value="ZF_BBOX"/>
    <property type="match status" value="1"/>
</dbReference>
<evidence type="ECO:0000256" key="2">
    <source>
        <dbReference type="ARBA" id="ARBA00022771"/>
    </source>
</evidence>
<keyword evidence="3" id="KW-0862">Zinc</keyword>
<dbReference type="AlphaFoldDB" id="A0A6P8G9B3"/>
<dbReference type="CDD" id="cd12893">
    <property type="entry name" value="SPRY_PRY_TRIM35"/>
    <property type="match status" value="1"/>
</dbReference>
<keyword evidence="10" id="KW-1185">Reference proteome</keyword>
<dbReference type="InterPro" id="IPR017907">
    <property type="entry name" value="Znf_RING_CS"/>
</dbReference>
<dbReference type="SUPFAM" id="SSF49899">
    <property type="entry name" value="Concanavalin A-like lectins/glucanases"/>
    <property type="match status" value="1"/>
</dbReference>
<accession>A0A6P8G9B3</accession>
<organism evidence="10 11">
    <name type="scientific">Clupea harengus</name>
    <name type="common">Atlantic herring</name>
    <dbReference type="NCBI Taxonomy" id="7950"/>
    <lineage>
        <taxon>Eukaryota</taxon>
        <taxon>Metazoa</taxon>
        <taxon>Chordata</taxon>
        <taxon>Craniata</taxon>
        <taxon>Vertebrata</taxon>
        <taxon>Euteleostomi</taxon>
        <taxon>Actinopterygii</taxon>
        <taxon>Neopterygii</taxon>
        <taxon>Teleostei</taxon>
        <taxon>Clupei</taxon>
        <taxon>Clupeiformes</taxon>
        <taxon>Clupeoidei</taxon>
        <taxon>Clupeidae</taxon>
        <taxon>Clupea</taxon>
    </lineage>
</organism>
<dbReference type="Proteomes" id="UP000515152">
    <property type="component" value="Chromosome 1"/>
</dbReference>
<feature type="domain" description="RING-type" evidence="7">
    <location>
        <begin position="14"/>
        <end position="54"/>
    </location>
</feature>
<evidence type="ECO:0000256" key="4">
    <source>
        <dbReference type="PROSITE-ProRule" id="PRU00024"/>
    </source>
</evidence>
<dbReference type="InterPro" id="IPR043136">
    <property type="entry name" value="B30.2/SPRY_sf"/>
</dbReference>
<evidence type="ECO:0000313" key="11">
    <source>
        <dbReference type="RefSeq" id="XP_031432152.1"/>
    </source>
</evidence>
<name>A0A6P8G9B3_CLUHA</name>
<dbReference type="PRINTS" id="PR01407">
    <property type="entry name" value="BUTYPHLNCDUF"/>
</dbReference>
<evidence type="ECO:0000256" key="5">
    <source>
        <dbReference type="SAM" id="Coils"/>
    </source>
</evidence>
<feature type="domain" description="B30.2/SPRY" evidence="9">
    <location>
        <begin position="305"/>
        <end position="496"/>
    </location>
</feature>
<keyword evidence="5" id="KW-0175">Coiled coil</keyword>
<dbReference type="InterPro" id="IPR003879">
    <property type="entry name" value="Butyrophylin_SPRY"/>
</dbReference>
<dbReference type="Gene3D" id="3.30.40.10">
    <property type="entry name" value="Zinc/RING finger domain, C3HC4 (zinc finger)"/>
    <property type="match status" value="1"/>
</dbReference>
<dbReference type="Pfam" id="PF13765">
    <property type="entry name" value="PRY"/>
    <property type="match status" value="1"/>
</dbReference>
<dbReference type="SMART" id="SM00589">
    <property type="entry name" value="PRY"/>
    <property type="match status" value="1"/>
</dbReference>
<keyword evidence="1" id="KW-0479">Metal-binding</keyword>
<dbReference type="InterPro" id="IPR013320">
    <property type="entry name" value="ConA-like_dom_sf"/>
</dbReference>
<dbReference type="Gene3D" id="3.30.160.60">
    <property type="entry name" value="Classic Zinc Finger"/>
    <property type="match status" value="1"/>
</dbReference>
<dbReference type="InterPro" id="IPR006574">
    <property type="entry name" value="PRY"/>
</dbReference>
<dbReference type="KEGG" id="char:105910924"/>
<dbReference type="SMART" id="SM00449">
    <property type="entry name" value="SPRY"/>
    <property type="match status" value="1"/>
</dbReference>